<dbReference type="Proteomes" id="UP001500620">
    <property type="component" value="Unassembled WGS sequence"/>
</dbReference>
<keyword evidence="10" id="KW-1185">Reference proteome</keyword>
<sequence>MAMFLGLARVLGLNPYDLTVYLLGGGAYRHGQPVYDQVMHSGFGNGYFTYPPVTLLIFGPLSYLSVSTAHAIMLAVAVVSVLGIIFLSLRMIGCRPGPGLVGATLGIAGAALWLQPVYDTLIQGQINLILVLMVLADVAFDGRRRWPTGVLIGAAAAMKLVPGIFILYLLLTRRYRAAVTGAATWAALTGLGFVAARADSVQFWLRGTFSDSARVASPATPGSVYNQSIHGIAVRLVGQEAGDILWYVVAALVVAGGLAVAVVADRVEGRLAGVLMCALTGLLASPLTWHEHWVWIVPVLIWLGDVARRLNRTAPALAGALPSLPALPFLMWPVPTGVPNQVGPASILSPARHMWENEGNHKPVVFLAGTAYVAVGLAVLLATASALRRAPRIRPLTTPVPAPRSA</sequence>
<feature type="transmembrane region" description="Helical" evidence="8">
    <location>
        <begin position="271"/>
        <end position="289"/>
    </location>
</feature>
<evidence type="ECO:0000256" key="5">
    <source>
        <dbReference type="ARBA" id="ARBA00022989"/>
    </source>
</evidence>
<keyword evidence="3" id="KW-0808">Transferase</keyword>
<feature type="transmembrane region" description="Helical" evidence="8">
    <location>
        <begin position="364"/>
        <end position="387"/>
    </location>
</feature>
<comment type="subcellular location">
    <subcellularLocation>
        <location evidence="1">Cell membrane</location>
        <topology evidence="1">Multi-pass membrane protein</topology>
    </subcellularLocation>
</comment>
<name>A0ABP8DWA1_9ACTN</name>
<keyword evidence="6 8" id="KW-0472">Membrane</keyword>
<accession>A0ABP8DWA1</accession>
<comment type="caution">
    <text evidence="9">The sequence shown here is derived from an EMBL/GenBank/DDBJ whole genome shotgun (WGS) entry which is preliminary data.</text>
</comment>
<evidence type="ECO:0000256" key="1">
    <source>
        <dbReference type="ARBA" id="ARBA00004651"/>
    </source>
</evidence>
<evidence type="ECO:0000256" key="2">
    <source>
        <dbReference type="ARBA" id="ARBA00022475"/>
    </source>
</evidence>
<evidence type="ECO:0000313" key="10">
    <source>
        <dbReference type="Proteomes" id="UP001500620"/>
    </source>
</evidence>
<keyword evidence="2" id="KW-1003">Cell membrane</keyword>
<evidence type="ECO:0000313" key="9">
    <source>
        <dbReference type="EMBL" id="GAA4264300.1"/>
    </source>
</evidence>
<feature type="transmembrane region" description="Helical" evidence="8">
    <location>
        <begin position="71"/>
        <end position="92"/>
    </location>
</feature>
<reference evidence="10" key="1">
    <citation type="journal article" date="2019" name="Int. J. Syst. Evol. Microbiol.">
        <title>The Global Catalogue of Microorganisms (GCM) 10K type strain sequencing project: providing services to taxonomists for standard genome sequencing and annotation.</title>
        <authorList>
            <consortium name="The Broad Institute Genomics Platform"/>
            <consortium name="The Broad Institute Genome Sequencing Center for Infectious Disease"/>
            <person name="Wu L."/>
            <person name="Ma J."/>
        </authorList>
    </citation>
    <scope>NUCLEOTIDE SEQUENCE [LARGE SCALE GENOMIC DNA]</scope>
    <source>
        <strain evidence="10">JCM 17441</strain>
    </source>
</reference>
<evidence type="ECO:0000256" key="7">
    <source>
        <dbReference type="ARBA" id="ARBA00024033"/>
    </source>
</evidence>
<feature type="transmembrane region" description="Helical" evidence="8">
    <location>
        <begin position="121"/>
        <end position="140"/>
    </location>
</feature>
<comment type="similarity">
    <text evidence="7">Belongs to the glycosyltransferase 87 family.</text>
</comment>
<dbReference type="InterPro" id="IPR018584">
    <property type="entry name" value="GT87"/>
</dbReference>
<organism evidence="9 10">
    <name type="scientific">Dactylosporangium darangshiense</name>
    <dbReference type="NCBI Taxonomy" id="579108"/>
    <lineage>
        <taxon>Bacteria</taxon>
        <taxon>Bacillati</taxon>
        <taxon>Actinomycetota</taxon>
        <taxon>Actinomycetes</taxon>
        <taxon>Micromonosporales</taxon>
        <taxon>Micromonosporaceae</taxon>
        <taxon>Dactylosporangium</taxon>
    </lineage>
</organism>
<feature type="transmembrane region" description="Helical" evidence="8">
    <location>
        <begin position="47"/>
        <end position="64"/>
    </location>
</feature>
<evidence type="ECO:0000256" key="6">
    <source>
        <dbReference type="ARBA" id="ARBA00023136"/>
    </source>
</evidence>
<protein>
    <recommendedName>
        <fullName evidence="11">DUF2029 domain-containing protein</fullName>
    </recommendedName>
</protein>
<evidence type="ECO:0000256" key="8">
    <source>
        <dbReference type="SAM" id="Phobius"/>
    </source>
</evidence>
<keyword evidence="4 8" id="KW-0812">Transmembrane</keyword>
<dbReference type="EMBL" id="BAABAT010000136">
    <property type="protein sequence ID" value="GAA4264300.1"/>
    <property type="molecule type" value="Genomic_DNA"/>
</dbReference>
<proteinExistence type="inferred from homology"/>
<feature type="transmembrane region" description="Helical" evidence="8">
    <location>
        <begin position="146"/>
        <end position="170"/>
    </location>
</feature>
<dbReference type="Pfam" id="PF09594">
    <property type="entry name" value="GT87"/>
    <property type="match status" value="1"/>
</dbReference>
<gene>
    <name evidence="9" type="ORF">GCM10022255_116660</name>
</gene>
<feature type="transmembrane region" description="Helical" evidence="8">
    <location>
        <begin position="244"/>
        <end position="264"/>
    </location>
</feature>
<keyword evidence="5 8" id="KW-1133">Transmembrane helix</keyword>
<evidence type="ECO:0000256" key="3">
    <source>
        <dbReference type="ARBA" id="ARBA00022679"/>
    </source>
</evidence>
<feature type="transmembrane region" description="Helical" evidence="8">
    <location>
        <begin position="177"/>
        <end position="196"/>
    </location>
</feature>
<feature type="transmembrane region" description="Helical" evidence="8">
    <location>
        <begin position="98"/>
        <end position="114"/>
    </location>
</feature>
<evidence type="ECO:0008006" key="11">
    <source>
        <dbReference type="Google" id="ProtNLM"/>
    </source>
</evidence>
<evidence type="ECO:0000256" key="4">
    <source>
        <dbReference type="ARBA" id="ARBA00022692"/>
    </source>
</evidence>